<organism evidence="3 4">
    <name type="scientific">Synaphobranchus kaupii</name>
    <name type="common">Kaup's arrowtooth eel</name>
    <dbReference type="NCBI Taxonomy" id="118154"/>
    <lineage>
        <taxon>Eukaryota</taxon>
        <taxon>Metazoa</taxon>
        <taxon>Chordata</taxon>
        <taxon>Craniata</taxon>
        <taxon>Vertebrata</taxon>
        <taxon>Euteleostomi</taxon>
        <taxon>Actinopterygii</taxon>
        <taxon>Neopterygii</taxon>
        <taxon>Teleostei</taxon>
        <taxon>Anguilliformes</taxon>
        <taxon>Synaphobranchidae</taxon>
        <taxon>Synaphobranchus</taxon>
    </lineage>
</organism>
<accession>A0A9Q1EVH9</accession>
<sequence length="142" mass="16015">MFFLLNIELIYWPLAADVMDSEEESWKRRRTDRLIHPGEMAQSDWCCEGAFCGRTAGKTWDDHMEKKAKRGKRPVFGHPARAQFCRTYVGANSKLGLPSTGPRAVRPRCRPGSFSPAASSPDMARLSGLQPHKRSGALYYKV</sequence>
<dbReference type="Proteomes" id="UP001152622">
    <property type="component" value="Chromosome 12"/>
</dbReference>
<reference evidence="3" key="1">
    <citation type="journal article" date="2023" name="Science">
        <title>Genome structures resolve the early diversification of teleost fishes.</title>
        <authorList>
            <person name="Parey E."/>
            <person name="Louis A."/>
            <person name="Montfort J."/>
            <person name="Bouchez O."/>
            <person name="Roques C."/>
            <person name="Iampietro C."/>
            <person name="Lluch J."/>
            <person name="Castinel A."/>
            <person name="Donnadieu C."/>
            <person name="Desvignes T."/>
            <person name="Floi Bucao C."/>
            <person name="Jouanno E."/>
            <person name="Wen M."/>
            <person name="Mejri S."/>
            <person name="Dirks R."/>
            <person name="Jansen H."/>
            <person name="Henkel C."/>
            <person name="Chen W.J."/>
            <person name="Zahm M."/>
            <person name="Cabau C."/>
            <person name="Klopp C."/>
            <person name="Thompson A.W."/>
            <person name="Robinson-Rechavi M."/>
            <person name="Braasch I."/>
            <person name="Lecointre G."/>
            <person name="Bobe J."/>
            <person name="Postlethwait J.H."/>
            <person name="Berthelot C."/>
            <person name="Roest Crollius H."/>
            <person name="Guiguen Y."/>
        </authorList>
    </citation>
    <scope>NUCLEOTIDE SEQUENCE</scope>
    <source>
        <strain evidence="3">WJC10195</strain>
    </source>
</reference>
<feature type="region of interest" description="Disordered" evidence="1">
    <location>
        <begin position="96"/>
        <end position="128"/>
    </location>
</feature>
<protein>
    <submittedName>
        <fullName evidence="3">Uncharacterized protein</fullName>
    </submittedName>
</protein>
<name>A0A9Q1EVH9_SYNKA</name>
<dbReference type="EMBL" id="JAINUF010000012">
    <property type="protein sequence ID" value="KAJ8345737.1"/>
    <property type="molecule type" value="Genomic_DNA"/>
</dbReference>
<evidence type="ECO:0000256" key="1">
    <source>
        <dbReference type="SAM" id="MobiDB-lite"/>
    </source>
</evidence>
<evidence type="ECO:0000256" key="2">
    <source>
        <dbReference type="SAM" id="SignalP"/>
    </source>
</evidence>
<keyword evidence="4" id="KW-1185">Reference proteome</keyword>
<evidence type="ECO:0000313" key="3">
    <source>
        <dbReference type="EMBL" id="KAJ8345737.1"/>
    </source>
</evidence>
<dbReference type="AlphaFoldDB" id="A0A9Q1EVH9"/>
<comment type="caution">
    <text evidence="3">The sequence shown here is derived from an EMBL/GenBank/DDBJ whole genome shotgun (WGS) entry which is preliminary data.</text>
</comment>
<keyword evidence="2" id="KW-0732">Signal</keyword>
<proteinExistence type="predicted"/>
<feature type="signal peptide" evidence="2">
    <location>
        <begin position="1"/>
        <end position="16"/>
    </location>
</feature>
<gene>
    <name evidence="3" type="ORF">SKAU_G00299300</name>
</gene>
<feature type="chain" id="PRO_5040419969" evidence="2">
    <location>
        <begin position="17"/>
        <end position="142"/>
    </location>
</feature>
<evidence type="ECO:0000313" key="4">
    <source>
        <dbReference type="Proteomes" id="UP001152622"/>
    </source>
</evidence>